<evidence type="ECO:0000313" key="2">
    <source>
        <dbReference type="EMBL" id="KAH8030583.1"/>
    </source>
</evidence>
<evidence type="ECO:0000256" key="1">
    <source>
        <dbReference type="SAM" id="MobiDB-lite"/>
    </source>
</evidence>
<feature type="region of interest" description="Disordered" evidence="1">
    <location>
        <begin position="182"/>
        <end position="252"/>
    </location>
</feature>
<comment type="caution">
    <text evidence="2">The sequence shown here is derived from an EMBL/GenBank/DDBJ whole genome shotgun (WGS) entry which is preliminary data.</text>
</comment>
<dbReference type="VEuPathDB" id="VectorBase:LOC119186872"/>
<feature type="compositionally biased region" description="Basic and acidic residues" evidence="1">
    <location>
        <begin position="236"/>
        <end position="252"/>
    </location>
</feature>
<organism evidence="2 3">
    <name type="scientific">Rhipicephalus microplus</name>
    <name type="common">Cattle tick</name>
    <name type="synonym">Boophilus microplus</name>
    <dbReference type="NCBI Taxonomy" id="6941"/>
    <lineage>
        <taxon>Eukaryota</taxon>
        <taxon>Metazoa</taxon>
        <taxon>Ecdysozoa</taxon>
        <taxon>Arthropoda</taxon>
        <taxon>Chelicerata</taxon>
        <taxon>Arachnida</taxon>
        <taxon>Acari</taxon>
        <taxon>Parasitiformes</taxon>
        <taxon>Ixodida</taxon>
        <taxon>Ixodoidea</taxon>
        <taxon>Ixodidae</taxon>
        <taxon>Rhipicephalinae</taxon>
        <taxon>Rhipicephalus</taxon>
        <taxon>Boophilus</taxon>
    </lineage>
</organism>
<protein>
    <submittedName>
        <fullName evidence="2">Uncharacterized protein</fullName>
    </submittedName>
</protein>
<dbReference type="EMBL" id="JABSTU010000005">
    <property type="protein sequence ID" value="KAH8030583.1"/>
    <property type="molecule type" value="Genomic_DNA"/>
</dbReference>
<sequence length="252" mass="27856">MACSLRGEQTADAGRDEGLSCPPPDCRFLLPTLPTGEGMEHCAFLHGDPSKRPYRIEDFREPLEEAGVLKAASGIGAFQTSHVWFLKFHTRQAKDTVVGKGGLCVKGGYCAIIHICKQEITLKIHWVPFHIPGESLQKALSEFGEVKDVRLEEWHVPGFEFAETTTRVVRMVLNKADSHENIMDADEAETTAPITEDCSPRRGPSVQPECSQSSLTDPEITEDEAIEDQNATEQQKCGDRRGCDLSKDSEPC</sequence>
<reference evidence="2" key="2">
    <citation type="submission" date="2021-09" db="EMBL/GenBank/DDBJ databases">
        <authorList>
            <person name="Jia N."/>
            <person name="Wang J."/>
            <person name="Shi W."/>
            <person name="Du L."/>
            <person name="Sun Y."/>
            <person name="Zhan W."/>
            <person name="Jiang J."/>
            <person name="Wang Q."/>
            <person name="Zhang B."/>
            <person name="Ji P."/>
            <person name="Sakyi L.B."/>
            <person name="Cui X."/>
            <person name="Yuan T."/>
            <person name="Jiang B."/>
            <person name="Yang W."/>
            <person name="Lam T.T.-Y."/>
            <person name="Chang Q."/>
            <person name="Ding S."/>
            <person name="Wang X."/>
            <person name="Zhu J."/>
            <person name="Ruan X."/>
            <person name="Zhao L."/>
            <person name="Wei J."/>
            <person name="Que T."/>
            <person name="Du C."/>
            <person name="Cheng J."/>
            <person name="Dai P."/>
            <person name="Han X."/>
            <person name="Huang E."/>
            <person name="Gao Y."/>
            <person name="Liu J."/>
            <person name="Shao H."/>
            <person name="Ye R."/>
            <person name="Li L."/>
            <person name="Wei W."/>
            <person name="Wang X."/>
            <person name="Wang C."/>
            <person name="Huo Q."/>
            <person name="Li W."/>
            <person name="Guo W."/>
            <person name="Chen H."/>
            <person name="Chen S."/>
            <person name="Zhou L."/>
            <person name="Zhou L."/>
            <person name="Ni X."/>
            <person name="Tian J."/>
            <person name="Zhou Y."/>
            <person name="Sheng Y."/>
            <person name="Liu T."/>
            <person name="Pan Y."/>
            <person name="Xia L."/>
            <person name="Li J."/>
            <person name="Zhao F."/>
            <person name="Cao W."/>
        </authorList>
    </citation>
    <scope>NUCLEOTIDE SEQUENCE</scope>
    <source>
        <strain evidence="2">Rmic-2018</strain>
        <tissue evidence="2">Larvae</tissue>
    </source>
</reference>
<reference evidence="2" key="1">
    <citation type="journal article" date="2020" name="Cell">
        <title>Large-Scale Comparative Analyses of Tick Genomes Elucidate Their Genetic Diversity and Vector Capacities.</title>
        <authorList>
            <consortium name="Tick Genome and Microbiome Consortium (TIGMIC)"/>
            <person name="Jia N."/>
            <person name="Wang J."/>
            <person name="Shi W."/>
            <person name="Du L."/>
            <person name="Sun Y."/>
            <person name="Zhan W."/>
            <person name="Jiang J.F."/>
            <person name="Wang Q."/>
            <person name="Zhang B."/>
            <person name="Ji P."/>
            <person name="Bell-Sakyi L."/>
            <person name="Cui X.M."/>
            <person name="Yuan T.T."/>
            <person name="Jiang B.G."/>
            <person name="Yang W.F."/>
            <person name="Lam T.T."/>
            <person name="Chang Q.C."/>
            <person name="Ding S.J."/>
            <person name="Wang X.J."/>
            <person name="Zhu J.G."/>
            <person name="Ruan X.D."/>
            <person name="Zhao L."/>
            <person name="Wei J.T."/>
            <person name="Ye R.Z."/>
            <person name="Que T.C."/>
            <person name="Du C.H."/>
            <person name="Zhou Y.H."/>
            <person name="Cheng J.X."/>
            <person name="Dai P.F."/>
            <person name="Guo W.B."/>
            <person name="Han X.H."/>
            <person name="Huang E.J."/>
            <person name="Li L.F."/>
            <person name="Wei W."/>
            <person name="Gao Y.C."/>
            <person name="Liu J.Z."/>
            <person name="Shao H.Z."/>
            <person name="Wang X."/>
            <person name="Wang C.C."/>
            <person name="Yang T.C."/>
            <person name="Huo Q.B."/>
            <person name="Li W."/>
            <person name="Chen H.Y."/>
            <person name="Chen S.E."/>
            <person name="Zhou L.G."/>
            <person name="Ni X.B."/>
            <person name="Tian J.H."/>
            <person name="Sheng Y."/>
            <person name="Liu T."/>
            <person name="Pan Y.S."/>
            <person name="Xia L.Y."/>
            <person name="Li J."/>
            <person name="Zhao F."/>
            <person name="Cao W.C."/>
        </authorList>
    </citation>
    <scope>NUCLEOTIDE SEQUENCE</scope>
    <source>
        <strain evidence="2">Rmic-2018</strain>
    </source>
</reference>
<evidence type="ECO:0000313" key="3">
    <source>
        <dbReference type="Proteomes" id="UP000821866"/>
    </source>
</evidence>
<proteinExistence type="predicted"/>
<keyword evidence="3" id="KW-1185">Reference proteome</keyword>
<gene>
    <name evidence="2" type="ORF">HPB51_010404</name>
</gene>
<name>A0A9J6E8E4_RHIMP</name>
<dbReference type="Proteomes" id="UP000821866">
    <property type="component" value="Chromosome 3"/>
</dbReference>
<accession>A0A9J6E8E4</accession>
<dbReference type="AlphaFoldDB" id="A0A9J6E8E4"/>